<dbReference type="PANTHER" id="PTHR45679">
    <property type="entry name" value="ER DEGRADATION-ENHANCING ALPHA-MANNOSIDASE-LIKE PROTEIN 2"/>
    <property type="match status" value="1"/>
</dbReference>
<evidence type="ECO:0000256" key="3">
    <source>
        <dbReference type="ARBA" id="ARBA00022824"/>
    </source>
</evidence>
<keyword evidence="4" id="KW-0325">Glycoprotein</keyword>
<dbReference type="InterPro" id="IPR044674">
    <property type="entry name" value="EDEM1/2/3"/>
</dbReference>
<organism evidence="8 9">
    <name type="scientific">Microthyrium microscopicum</name>
    <dbReference type="NCBI Taxonomy" id="703497"/>
    <lineage>
        <taxon>Eukaryota</taxon>
        <taxon>Fungi</taxon>
        <taxon>Dikarya</taxon>
        <taxon>Ascomycota</taxon>
        <taxon>Pezizomycotina</taxon>
        <taxon>Dothideomycetes</taxon>
        <taxon>Dothideomycetes incertae sedis</taxon>
        <taxon>Microthyriales</taxon>
        <taxon>Microthyriaceae</taxon>
        <taxon>Microthyrium</taxon>
    </lineage>
</organism>
<dbReference type="GO" id="GO:0004571">
    <property type="term" value="F:mannosyl-oligosaccharide 1,2-alpha-mannosidase activity"/>
    <property type="evidence" value="ECO:0007669"/>
    <property type="project" value="InterPro"/>
</dbReference>
<dbReference type="UniPathway" id="UPA00378"/>
<dbReference type="EMBL" id="MU004235">
    <property type="protein sequence ID" value="KAF2668903.1"/>
    <property type="molecule type" value="Genomic_DNA"/>
</dbReference>
<dbReference type="GO" id="GO:0005975">
    <property type="term" value="P:carbohydrate metabolic process"/>
    <property type="evidence" value="ECO:0007669"/>
    <property type="project" value="InterPro"/>
</dbReference>
<proteinExistence type="inferred from homology"/>
<dbReference type="InterPro" id="IPR012341">
    <property type="entry name" value="6hp_glycosidase-like_sf"/>
</dbReference>
<feature type="active site" description="Proton donor" evidence="5">
    <location>
        <position position="137"/>
    </location>
</feature>
<dbReference type="InterPro" id="IPR001382">
    <property type="entry name" value="Glyco_hydro_47"/>
</dbReference>
<dbReference type="InterPro" id="IPR036026">
    <property type="entry name" value="Seven-hairpin_glycosidases"/>
</dbReference>
<dbReference type="Gene3D" id="1.50.10.10">
    <property type="match status" value="1"/>
</dbReference>
<dbReference type="Pfam" id="PF01532">
    <property type="entry name" value="Glyco_hydro_47"/>
    <property type="match status" value="1"/>
</dbReference>
<keyword evidence="3" id="KW-0256">Endoplasmic reticulum</keyword>
<protein>
    <recommendedName>
        <fullName evidence="7">alpha-1,2-Mannosidase</fullName>
        <ecNumber evidence="7">3.2.1.-</ecNumber>
    </recommendedName>
</protein>
<reference evidence="8" key="1">
    <citation type="journal article" date="2020" name="Stud. Mycol.">
        <title>101 Dothideomycetes genomes: a test case for predicting lifestyles and emergence of pathogens.</title>
        <authorList>
            <person name="Haridas S."/>
            <person name="Albert R."/>
            <person name="Binder M."/>
            <person name="Bloem J."/>
            <person name="Labutti K."/>
            <person name="Salamov A."/>
            <person name="Andreopoulos B."/>
            <person name="Baker S."/>
            <person name="Barry K."/>
            <person name="Bills G."/>
            <person name="Bluhm B."/>
            <person name="Cannon C."/>
            <person name="Castanera R."/>
            <person name="Culley D."/>
            <person name="Daum C."/>
            <person name="Ezra D."/>
            <person name="Gonzalez J."/>
            <person name="Henrissat B."/>
            <person name="Kuo A."/>
            <person name="Liang C."/>
            <person name="Lipzen A."/>
            <person name="Lutzoni F."/>
            <person name="Magnuson J."/>
            <person name="Mondo S."/>
            <person name="Nolan M."/>
            <person name="Ohm R."/>
            <person name="Pangilinan J."/>
            <person name="Park H.-J."/>
            <person name="Ramirez L."/>
            <person name="Alfaro M."/>
            <person name="Sun H."/>
            <person name="Tritt A."/>
            <person name="Yoshinaga Y."/>
            <person name="Zwiers L.-H."/>
            <person name="Turgeon B."/>
            <person name="Goodwin S."/>
            <person name="Spatafora J."/>
            <person name="Crous P."/>
            <person name="Grigoriev I."/>
        </authorList>
    </citation>
    <scope>NUCLEOTIDE SEQUENCE</scope>
    <source>
        <strain evidence="8">CBS 115976</strain>
    </source>
</reference>
<comment type="cofactor">
    <cofactor evidence="6">
        <name>Ca(2+)</name>
        <dbReference type="ChEBI" id="CHEBI:29108"/>
    </cofactor>
</comment>
<keyword evidence="6" id="KW-0479">Metal-binding</keyword>
<evidence type="ECO:0000313" key="8">
    <source>
        <dbReference type="EMBL" id="KAF2668903.1"/>
    </source>
</evidence>
<feature type="active site" evidence="5">
    <location>
        <position position="312"/>
    </location>
</feature>
<dbReference type="GO" id="GO:0016020">
    <property type="term" value="C:membrane"/>
    <property type="evidence" value="ECO:0007669"/>
    <property type="project" value="InterPro"/>
</dbReference>
<dbReference type="AlphaFoldDB" id="A0A6A6UC31"/>
<evidence type="ECO:0000256" key="7">
    <source>
        <dbReference type="RuleBase" id="RU361193"/>
    </source>
</evidence>
<sequence>MSNAYRNNLRAQTVDLFYHGYDNYLQYAFPEDELRPLTCGPLTRDRANPKHIELNDVLGNYSLTLIDSLSTLAILASDQSGCVANDTSSENERCPLRDFQDGVQLLVEYYGDGTDGPKGQGKRARGFDLDSKVQVFETVIRGVGGLLSAHLFAVGELPIRGYKPEWIKDEGIHWENGFVYDGQFLRLAKDLAERLLPAFVTPTNLPYPRVNLRSGVQMYRNSPLNANAETGQCPNDATVEITETCSAGAGSLVLEFTTLSRLLGDDRFEVAAKKAFWAVWKRRSSIDLIGAGIDAESGQWINAYTGVGAGIDSFFEYAFKSHILLSGLSYDRNESSLHSPEAFLSAWKQAHSAIKRHVYRSEVFQHPHYIQSDLYTGAARAFWVDSLGAYYPGLLTLSGELEEATATHMLYTALWSKYSALPERWSTYTGDIEQGLRWWGGRPEFIESSWYLYRATKDPWYLHVGEMALADIQRRCWTRCGWAGLQDVKTGELSDRMESFFLGETAKYLYLLFDDTHPLNTLDAPFVFTTEGHPLIVPRHKTGQTTEKALWYPISEETDLHTEDWSTATCPAPPKLLPLTISPVAARRDIFHAATLARLELPIDRASISQENMEEILWGAANDSVAHTNAIHFFPWTIPASYIPANGVCAELKSGSTFDLVFPTYEDSVNSFTSMYRVTEGIMLNTLSGMKLAMVRENDHLGENFRIYSLQTTLLGRDEKVFMSRAMVATFNPLDPYFTRVRDGQVLDLLIDYETNPVASEADKLADDLYNDSPSATHFPIHLPGIPAKDDSDSNFLSSLVQSFQFLLGDSPEPTIPPAPKSPILRRRILIAGISAGPGAAPVPTLDNDPPTLGENAVDSPLIWRTIYFSPHNLCTTVLDASIPRTHTIIVVPRGDCSFATKLQHIPSFPPSSSSLQLVIVLSNLRRNQGSRRIGNRIVPIQPHLHAPQLTPAGIVRANPIPMVLVEDGEAAMEYLKRAKGVAVRRKWWYESQGTRVDNLIVL</sequence>
<name>A0A6A6UC31_9PEZI</name>
<keyword evidence="7" id="KW-0378">Hydrolase</keyword>
<dbReference type="SUPFAM" id="SSF48225">
    <property type="entry name" value="Seven-hairpin glycosidases"/>
    <property type="match status" value="1"/>
</dbReference>
<feature type="binding site" evidence="6">
    <location>
        <position position="530"/>
    </location>
    <ligand>
        <name>Ca(2+)</name>
        <dbReference type="ChEBI" id="CHEBI:29108"/>
    </ligand>
</feature>
<comment type="similarity">
    <text evidence="2 7">Belongs to the glycosyl hydrolase 47 family.</text>
</comment>
<accession>A0A6A6UC31</accession>
<dbReference type="GO" id="GO:0044322">
    <property type="term" value="C:endoplasmic reticulum quality control compartment"/>
    <property type="evidence" value="ECO:0007669"/>
    <property type="project" value="GOC"/>
</dbReference>
<keyword evidence="9" id="KW-1185">Reference proteome</keyword>
<evidence type="ECO:0000256" key="1">
    <source>
        <dbReference type="ARBA" id="ARBA00004240"/>
    </source>
</evidence>
<evidence type="ECO:0000256" key="6">
    <source>
        <dbReference type="PIRSR" id="PIRSR601382-2"/>
    </source>
</evidence>
<evidence type="ECO:0000256" key="2">
    <source>
        <dbReference type="ARBA" id="ARBA00007658"/>
    </source>
</evidence>
<dbReference type="GO" id="GO:0005509">
    <property type="term" value="F:calcium ion binding"/>
    <property type="evidence" value="ECO:0007669"/>
    <property type="project" value="InterPro"/>
</dbReference>
<keyword evidence="6" id="KW-0106">Calcium</keyword>
<evidence type="ECO:0000313" key="9">
    <source>
        <dbReference type="Proteomes" id="UP000799302"/>
    </source>
</evidence>
<comment type="subcellular location">
    <subcellularLocation>
        <location evidence="1">Endoplasmic reticulum</location>
    </subcellularLocation>
</comment>
<evidence type="ECO:0000256" key="5">
    <source>
        <dbReference type="PIRSR" id="PIRSR601382-1"/>
    </source>
</evidence>
<feature type="active site" evidence="5">
    <location>
        <position position="444"/>
    </location>
</feature>
<dbReference type="PANTHER" id="PTHR45679:SF5">
    <property type="entry name" value="ER DEGRADATION-ENHANCING ALPHA-MANNOSIDASE-LIKE PROTEIN 1"/>
    <property type="match status" value="1"/>
</dbReference>
<dbReference type="OrthoDB" id="8118055at2759"/>
<dbReference type="GO" id="GO:0036503">
    <property type="term" value="P:ERAD pathway"/>
    <property type="evidence" value="ECO:0007669"/>
    <property type="project" value="UniProtKB-ARBA"/>
</dbReference>
<gene>
    <name evidence="8" type="ORF">BT63DRAFT_401004</name>
</gene>
<feature type="active site" description="Proton donor" evidence="5">
    <location>
        <position position="423"/>
    </location>
</feature>
<keyword evidence="7 8" id="KW-0326">Glycosidase</keyword>
<dbReference type="GO" id="GO:1904380">
    <property type="term" value="P:endoplasmic reticulum mannose trimming"/>
    <property type="evidence" value="ECO:0007669"/>
    <property type="project" value="InterPro"/>
</dbReference>
<dbReference type="EC" id="3.2.1.-" evidence="7"/>
<dbReference type="PRINTS" id="PR00747">
    <property type="entry name" value="GLYHDRLASE47"/>
</dbReference>
<evidence type="ECO:0000256" key="4">
    <source>
        <dbReference type="ARBA" id="ARBA00023180"/>
    </source>
</evidence>
<dbReference type="Proteomes" id="UP000799302">
    <property type="component" value="Unassembled WGS sequence"/>
</dbReference>